<gene>
    <name evidence="2" type="ORF">M427DRAFT_30527</name>
</gene>
<evidence type="ECO:0000313" key="2">
    <source>
        <dbReference type="EMBL" id="KXS17398.1"/>
    </source>
</evidence>
<keyword evidence="1" id="KW-0472">Membrane</keyword>
<evidence type="ECO:0000313" key="3">
    <source>
        <dbReference type="Proteomes" id="UP000070544"/>
    </source>
</evidence>
<feature type="transmembrane region" description="Helical" evidence="1">
    <location>
        <begin position="109"/>
        <end position="131"/>
    </location>
</feature>
<dbReference type="EMBL" id="KQ965747">
    <property type="protein sequence ID" value="KXS17398.1"/>
    <property type="molecule type" value="Genomic_DNA"/>
</dbReference>
<feature type="transmembrane region" description="Helical" evidence="1">
    <location>
        <begin position="85"/>
        <end position="103"/>
    </location>
</feature>
<organism evidence="2 3">
    <name type="scientific">Gonapodya prolifera (strain JEL478)</name>
    <name type="common">Monoblepharis prolifera</name>
    <dbReference type="NCBI Taxonomy" id="1344416"/>
    <lineage>
        <taxon>Eukaryota</taxon>
        <taxon>Fungi</taxon>
        <taxon>Fungi incertae sedis</taxon>
        <taxon>Chytridiomycota</taxon>
        <taxon>Chytridiomycota incertae sedis</taxon>
        <taxon>Monoblepharidomycetes</taxon>
        <taxon>Monoblepharidales</taxon>
        <taxon>Gonapodyaceae</taxon>
        <taxon>Gonapodya</taxon>
    </lineage>
</organism>
<dbReference type="Proteomes" id="UP000070544">
    <property type="component" value="Unassembled WGS sequence"/>
</dbReference>
<dbReference type="AlphaFoldDB" id="A0A139AL27"/>
<protein>
    <submittedName>
        <fullName evidence="2">Uncharacterized protein</fullName>
    </submittedName>
</protein>
<reference evidence="2 3" key="1">
    <citation type="journal article" date="2015" name="Genome Biol. Evol.">
        <title>Phylogenomic analyses indicate that early fungi evolved digesting cell walls of algal ancestors of land plants.</title>
        <authorList>
            <person name="Chang Y."/>
            <person name="Wang S."/>
            <person name="Sekimoto S."/>
            <person name="Aerts A.L."/>
            <person name="Choi C."/>
            <person name="Clum A."/>
            <person name="LaButti K.M."/>
            <person name="Lindquist E.A."/>
            <person name="Yee Ngan C."/>
            <person name="Ohm R.A."/>
            <person name="Salamov A.A."/>
            <person name="Grigoriev I.V."/>
            <person name="Spatafora J.W."/>
            <person name="Berbee M.L."/>
        </authorList>
    </citation>
    <scope>NUCLEOTIDE SEQUENCE [LARGE SCALE GENOMIC DNA]</scope>
    <source>
        <strain evidence="2 3">JEL478</strain>
    </source>
</reference>
<keyword evidence="3" id="KW-1185">Reference proteome</keyword>
<proteinExistence type="predicted"/>
<feature type="transmembrane region" description="Helical" evidence="1">
    <location>
        <begin position="32"/>
        <end position="52"/>
    </location>
</feature>
<name>A0A139AL27_GONPJ</name>
<keyword evidence="1" id="KW-1133">Transmembrane helix</keyword>
<evidence type="ECO:0000256" key="1">
    <source>
        <dbReference type="SAM" id="Phobius"/>
    </source>
</evidence>
<keyword evidence="1" id="KW-0812">Transmembrane</keyword>
<sequence>MDTDVGLGDSNTGSVRHEQSPIWDLNHEGDTLTSASGAFINLLFIVLHLYYLRDYFWDLVEGRLDTEEDEDGCGAANRVAATLRVFLDSIAGMFIDFVFYAIRPLYQEYPLTFFLIVWLSQIVYVLIYCSYMRRFANGLHREKQIRSVPKIALQTADGSVLHMETNKWRALAT</sequence>
<accession>A0A139AL27</accession>